<name>A0A816IL82_BRANA</name>
<proteinExistence type="predicted"/>
<evidence type="ECO:0000313" key="2">
    <source>
        <dbReference type="EMBL" id="CAF1709982.1"/>
    </source>
</evidence>
<accession>A0A816IL82</accession>
<gene>
    <name evidence="2" type="ORF">DARMORV10_C03P77680.1</name>
</gene>
<sequence length="179" mass="21368">MLEVEKTIQEAKKASLYLHRIPHNPPKKLGPYYSAEVVFSSHEEANQAFDNVNGDIVKYLDYTFVKMFKTDSEVSAKKRSNTEEIKLSSKRQRRENDAEETREDNEYHRKEIEELKENHIKETEELKEKLKAKEREFERICENHLKETEELKEKLKAKDREVEAQDKMISNLKKKLKKK</sequence>
<organism evidence="2">
    <name type="scientific">Brassica napus</name>
    <name type="common">Rape</name>
    <dbReference type="NCBI Taxonomy" id="3708"/>
    <lineage>
        <taxon>Eukaryota</taxon>
        <taxon>Viridiplantae</taxon>
        <taxon>Streptophyta</taxon>
        <taxon>Embryophyta</taxon>
        <taxon>Tracheophyta</taxon>
        <taxon>Spermatophyta</taxon>
        <taxon>Magnoliopsida</taxon>
        <taxon>eudicotyledons</taxon>
        <taxon>Gunneridae</taxon>
        <taxon>Pentapetalae</taxon>
        <taxon>rosids</taxon>
        <taxon>malvids</taxon>
        <taxon>Brassicales</taxon>
        <taxon>Brassicaceae</taxon>
        <taxon>Brassiceae</taxon>
        <taxon>Brassica</taxon>
    </lineage>
</organism>
<dbReference type="AlphaFoldDB" id="A0A816IL82"/>
<feature type="region of interest" description="Disordered" evidence="1">
    <location>
        <begin position="75"/>
        <end position="110"/>
    </location>
</feature>
<dbReference type="Proteomes" id="UP001295469">
    <property type="component" value="Chromosome C03"/>
</dbReference>
<feature type="compositionally biased region" description="Basic and acidic residues" evidence="1">
    <location>
        <begin position="75"/>
        <end position="87"/>
    </location>
</feature>
<dbReference type="EMBL" id="HG994367">
    <property type="protein sequence ID" value="CAF1709982.1"/>
    <property type="molecule type" value="Genomic_DNA"/>
</dbReference>
<protein>
    <submittedName>
        <fullName evidence="2">(rape) hypothetical protein</fullName>
    </submittedName>
</protein>
<reference evidence="2" key="1">
    <citation type="submission" date="2021-01" db="EMBL/GenBank/DDBJ databases">
        <authorList>
            <consortium name="Genoscope - CEA"/>
            <person name="William W."/>
        </authorList>
    </citation>
    <scope>NUCLEOTIDE SEQUENCE</scope>
</reference>
<evidence type="ECO:0000256" key="1">
    <source>
        <dbReference type="SAM" id="MobiDB-lite"/>
    </source>
</evidence>